<name>A0A2Z7ASJ8_9LAMI</name>
<evidence type="ECO:0000313" key="1">
    <source>
        <dbReference type="EMBL" id="KZV24443.1"/>
    </source>
</evidence>
<reference evidence="1 2" key="1">
    <citation type="journal article" date="2015" name="Proc. Natl. Acad. Sci. U.S.A.">
        <title>The resurrection genome of Boea hygrometrica: A blueprint for survival of dehydration.</title>
        <authorList>
            <person name="Xiao L."/>
            <person name="Yang G."/>
            <person name="Zhang L."/>
            <person name="Yang X."/>
            <person name="Zhao S."/>
            <person name="Ji Z."/>
            <person name="Zhou Q."/>
            <person name="Hu M."/>
            <person name="Wang Y."/>
            <person name="Chen M."/>
            <person name="Xu Y."/>
            <person name="Jin H."/>
            <person name="Xiao X."/>
            <person name="Hu G."/>
            <person name="Bao F."/>
            <person name="Hu Y."/>
            <person name="Wan P."/>
            <person name="Li L."/>
            <person name="Deng X."/>
            <person name="Kuang T."/>
            <person name="Xiang C."/>
            <person name="Zhu J.K."/>
            <person name="Oliver M.J."/>
            <person name="He Y."/>
        </authorList>
    </citation>
    <scope>NUCLEOTIDE SEQUENCE [LARGE SCALE GENOMIC DNA]</scope>
    <source>
        <strain evidence="2">cv. XS01</strain>
    </source>
</reference>
<evidence type="ECO:0000313" key="2">
    <source>
        <dbReference type="Proteomes" id="UP000250235"/>
    </source>
</evidence>
<protein>
    <submittedName>
        <fullName evidence="1">Uncharacterized protein</fullName>
    </submittedName>
</protein>
<proteinExistence type="predicted"/>
<dbReference type="AlphaFoldDB" id="A0A2Z7ASJ8"/>
<dbReference type="EMBL" id="KV012815">
    <property type="protein sequence ID" value="KZV24443.1"/>
    <property type="molecule type" value="Genomic_DNA"/>
</dbReference>
<accession>A0A2Z7ASJ8</accession>
<sequence>MYVRVGILGPSVRGGACLTAGAVSIPLEISLTLLLPSALSQVEIVLPVKIWHHTFYSPHGQPDQATQRQQLDVRELPRRGGACLTAGAVSIPLEISLTLPLPPSLSPAEIVLSIKIWHHTFYSPHDQPDQAAQRQQLYVRELPRRLVKIGYYPLRSGITLFIAHMANQIKRHNVSSLTYENFPGGYSSQSECIQQLGIYFRSECIQQLGIYFRSECIQQLGIYFSSEYFQTLATFAFDSDVTI</sequence>
<organism evidence="1 2">
    <name type="scientific">Dorcoceras hygrometricum</name>
    <dbReference type="NCBI Taxonomy" id="472368"/>
    <lineage>
        <taxon>Eukaryota</taxon>
        <taxon>Viridiplantae</taxon>
        <taxon>Streptophyta</taxon>
        <taxon>Embryophyta</taxon>
        <taxon>Tracheophyta</taxon>
        <taxon>Spermatophyta</taxon>
        <taxon>Magnoliopsida</taxon>
        <taxon>eudicotyledons</taxon>
        <taxon>Gunneridae</taxon>
        <taxon>Pentapetalae</taxon>
        <taxon>asterids</taxon>
        <taxon>lamiids</taxon>
        <taxon>Lamiales</taxon>
        <taxon>Gesneriaceae</taxon>
        <taxon>Didymocarpoideae</taxon>
        <taxon>Trichosporeae</taxon>
        <taxon>Loxocarpinae</taxon>
        <taxon>Dorcoceras</taxon>
    </lineage>
</organism>
<gene>
    <name evidence="1" type="ORF">F511_20424</name>
</gene>
<keyword evidence="2" id="KW-1185">Reference proteome</keyword>
<dbReference type="Proteomes" id="UP000250235">
    <property type="component" value="Unassembled WGS sequence"/>
</dbReference>
<dbReference type="OrthoDB" id="408743at2759"/>